<feature type="transmembrane region" description="Helical" evidence="1">
    <location>
        <begin position="100"/>
        <end position="123"/>
    </location>
</feature>
<reference evidence="2 3" key="1">
    <citation type="submission" date="2018-09" db="EMBL/GenBank/DDBJ databases">
        <title>Novel species of Cryobacterium.</title>
        <authorList>
            <person name="Liu Q."/>
            <person name="Xin Y.-H."/>
        </authorList>
    </citation>
    <scope>NUCLEOTIDE SEQUENCE [LARGE SCALE GENOMIC DNA]</scope>
    <source>
        <strain evidence="2 3">Hh39</strain>
    </source>
</reference>
<evidence type="ECO:0000313" key="3">
    <source>
        <dbReference type="Proteomes" id="UP000272015"/>
    </source>
</evidence>
<dbReference type="RefSeq" id="WP_119975166.1">
    <property type="nucleotide sequence ID" value="NZ_JBHSQA010000011.1"/>
</dbReference>
<gene>
    <name evidence="2" type="ORF">D6T64_13305</name>
</gene>
<dbReference type="Proteomes" id="UP000272015">
    <property type="component" value="Unassembled WGS sequence"/>
</dbReference>
<keyword evidence="3" id="KW-1185">Reference proteome</keyword>
<accession>A0A3A5MG68</accession>
<evidence type="ECO:0000313" key="2">
    <source>
        <dbReference type="EMBL" id="RJT87831.1"/>
    </source>
</evidence>
<dbReference type="EMBL" id="QZVS01000087">
    <property type="protein sequence ID" value="RJT87831.1"/>
    <property type="molecule type" value="Genomic_DNA"/>
</dbReference>
<evidence type="ECO:0000256" key="1">
    <source>
        <dbReference type="SAM" id="Phobius"/>
    </source>
</evidence>
<comment type="caution">
    <text evidence="2">The sequence shown here is derived from an EMBL/GenBank/DDBJ whole genome shotgun (WGS) entry which is preliminary data.</text>
</comment>
<dbReference type="AlphaFoldDB" id="A0A3A5MG68"/>
<sequence>MSVTTGQPSTAQTAVGAGPAVPTGAGRGIRFARITLLTVGVALLAWGAYVMLDTVRLPRITGLAIWIAAAIILHDAILAPILFGAGLLLRRAGQTVPGTVIAVVQGTLVVGSMVSLIVVPILVAQNFTPKNPSILPLNYGLNLGIFWLVLVLLGTGLSALLYLRARRANDRPSSSQD</sequence>
<protein>
    <submittedName>
        <fullName evidence="2">Uncharacterized protein</fullName>
    </submittedName>
</protein>
<proteinExistence type="predicted"/>
<name>A0A3A5MG68_9MICO</name>
<dbReference type="OrthoDB" id="4950602at2"/>
<organism evidence="2 3">
    <name type="scientific">Cryobacterium melibiosiphilum</name>
    <dbReference type="NCBI Taxonomy" id="995039"/>
    <lineage>
        <taxon>Bacteria</taxon>
        <taxon>Bacillati</taxon>
        <taxon>Actinomycetota</taxon>
        <taxon>Actinomycetes</taxon>
        <taxon>Micrococcales</taxon>
        <taxon>Microbacteriaceae</taxon>
        <taxon>Cryobacterium</taxon>
    </lineage>
</organism>
<keyword evidence="1" id="KW-1133">Transmembrane helix</keyword>
<feature type="transmembrane region" description="Helical" evidence="1">
    <location>
        <begin position="34"/>
        <end position="52"/>
    </location>
</feature>
<keyword evidence="1" id="KW-0812">Transmembrane</keyword>
<keyword evidence="1" id="KW-0472">Membrane</keyword>
<feature type="transmembrane region" description="Helical" evidence="1">
    <location>
        <begin position="64"/>
        <end position="88"/>
    </location>
</feature>
<feature type="transmembrane region" description="Helical" evidence="1">
    <location>
        <begin position="143"/>
        <end position="163"/>
    </location>
</feature>